<dbReference type="AlphaFoldDB" id="A0A5E7ZNU4"/>
<reference evidence="2 3" key="1">
    <citation type="submission" date="2019-09" db="EMBL/GenBank/DDBJ databases">
        <authorList>
            <person name="Dittami M. S."/>
        </authorList>
    </citation>
    <scope>NUCLEOTIDE SEQUENCE [LARGE SCALE GENOMIC DNA]</scope>
    <source>
        <strain evidence="2">SPHINGO391</strain>
    </source>
</reference>
<dbReference type="EMBL" id="CABVLI010000042">
    <property type="protein sequence ID" value="VVT20850.1"/>
    <property type="molecule type" value="Genomic_DNA"/>
</dbReference>
<evidence type="ECO:0000313" key="3">
    <source>
        <dbReference type="Proteomes" id="UP000326857"/>
    </source>
</evidence>
<evidence type="ECO:0000256" key="1">
    <source>
        <dbReference type="SAM" id="MobiDB-lite"/>
    </source>
</evidence>
<evidence type="ECO:0000313" key="2">
    <source>
        <dbReference type="EMBL" id="VVT20850.1"/>
    </source>
</evidence>
<protein>
    <submittedName>
        <fullName evidence="2">Uncharacterized protein</fullName>
    </submittedName>
</protein>
<sequence length="58" mass="6195">MSVVATAKVAARVAVLTAAIVRTVVPVVTAKRELNNHGTSILPPPQELPVLRQRRSPD</sequence>
<gene>
    <name evidence="2" type="ORF">SPHINGO391_470120</name>
</gene>
<dbReference type="Proteomes" id="UP000326857">
    <property type="component" value="Unassembled WGS sequence"/>
</dbReference>
<accession>A0A5E7ZNU4</accession>
<proteinExistence type="predicted"/>
<name>A0A5E7ZNU4_9SPHN</name>
<feature type="region of interest" description="Disordered" evidence="1">
    <location>
        <begin position="35"/>
        <end position="58"/>
    </location>
</feature>
<organism evidence="2 3">
    <name type="scientific">Sphingomonas aurantiaca</name>
    <dbReference type="NCBI Taxonomy" id="185949"/>
    <lineage>
        <taxon>Bacteria</taxon>
        <taxon>Pseudomonadati</taxon>
        <taxon>Pseudomonadota</taxon>
        <taxon>Alphaproteobacteria</taxon>
        <taxon>Sphingomonadales</taxon>
        <taxon>Sphingomonadaceae</taxon>
        <taxon>Sphingomonas</taxon>
    </lineage>
</organism>